<dbReference type="PROSITE" id="PS51257">
    <property type="entry name" value="PROKAR_LIPOPROTEIN"/>
    <property type="match status" value="1"/>
</dbReference>
<dbReference type="Proteomes" id="UP000250086">
    <property type="component" value="Unassembled WGS sequence"/>
</dbReference>
<dbReference type="Pfam" id="PF01121">
    <property type="entry name" value="CoaE"/>
    <property type="match status" value="1"/>
</dbReference>
<comment type="similarity">
    <text evidence="1 5">Belongs to the CoaE family.</text>
</comment>
<dbReference type="HAMAP" id="MF_00376">
    <property type="entry name" value="Dephospho_CoA_kinase"/>
    <property type="match status" value="1"/>
</dbReference>
<sequence>MTVSKDIIRPWCIGMTGGIACGKSTVAALFAELGIDIVDADLIARQAVAKGSLALDAIAEHFGPDILNDDGTLDRRKLRNIVFSDDKKLMVLNSIVHPYVHKMLIEQINSKQSVYVIAVIPLLFEHKLNAMFDRILVVDCSEQLQIQRICARDGSGEDIAHNILKRQVSRDTRLSLADDIINTENISADELYSKVQKLDSIYRELALSQHK</sequence>
<keyword evidence="2 5" id="KW-0547">Nucleotide-binding</keyword>
<keyword evidence="5 7" id="KW-0418">Kinase</keyword>
<feature type="binding site" evidence="5">
    <location>
        <begin position="20"/>
        <end position="25"/>
    </location>
    <ligand>
        <name>ATP</name>
        <dbReference type="ChEBI" id="CHEBI:30616"/>
    </ligand>
</feature>
<keyword evidence="3 5" id="KW-0067">ATP-binding</keyword>
<dbReference type="PROSITE" id="PS51219">
    <property type="entry name" value="DPCK"/>
    <property type="match status" value="1"/>
</dbReference>
<reference evidence="7 8" key="1">
    <citation type="submission" date="2018-06" db="EMBL/GenBank/DDBJ databases">
        <authorList>
            <consortium name="Pathogen Informatics"/>
            <person name="Doyle S."/>
        </authorList>
    </citation>
    <scope>NUCLEOTIDE SEQUENCE [LARGE SCALE GENOMIC DNA]</scope>
    <source>
        <strain evidence="7 8">NCTC13093</strain>
    </source>
</reference>
<dbReference type="RefSeq" id="WP_113743813.1">
    <property type="nucleotide sequence ID" value="NZ_UAPU01000007.1"/>
</dbReference>
<evidence type="ECO:0000256" key="4">
    <source>
        <dbReference type="ARBA" id="ARBA00022993"/>
    </source>
</evidence>
<dbReference type="PANTHER" id="PTHR10695:SF46">
    <property type="entry name" value="BIFUNCTIONAL COENZYME A SYNTHASE-RELATED"/>
    <property type="match status" value="1"/>
</dbReference>
<name>A0A2X0V572_9GAMM</name>
<evidence type="ECO:0000256" key="5">
    <source>
        <dbReference type="HAMAP-Rule" id="MF_00376"/>
    </source>
</evidence>
<evidence type="ECO:0000313" key="8">
    <source>
        <dbReference type="Proteomes" id="UP000250086"/>
    </source>
</evidence>
<dbReference type="AlphaFoldDB" id="A0A2X0V572"/>
<evidence type="ECO:0000313" key="7">
    <source>
        <dbReference type="EMBL" id="SPT69659.1"/>
    </source>
</evidence>
<evidence type="ECO:0000256" key="2">
    <source>
        <dbReference type="ARBA" id="ARBA00022741"/>
    </source>
</evidence>
<comment type="catalytic activity">
    <reaction evidence="5">
        <text>3'-dephospho-CoA + ATP = ADP + CoA + H(+)</text>
        <dbReference type="Rhea" id="RHEA:18245"/>
        <dbReference type="ChEBI" id="CHEBI:15378"/>
        <dbReference type="ChEBI" id="CHEBI:30616"/>
        <dbReference type="ChEBI" id="CHEBI:57287"/>
        <dbReference type="ChEBI" id="CHEBI:57328"/>
        <dbReference type="ChEBI" id="CHEBI:456216"/>
        <dbReference type="EC" id="2.7.1.24"/>
    </reaction>
</comment>
<keyword evidence="8" id="KW-1185">Reference proteome</keyword>
<protein>
    <recommendedName>
        <fullName evidence="5 6">Dephospho-CoA kinase</fullName>
        <ecNumber evidence="5 6">2.7.1.24</ecNumber>
    </recommendedName>
    <alternativeName>
        <fullName evidence="5">Dephosphocoenzyme A kinase</fullName>
    </alternativeName>
</protein>
<comment type="function">
    <text evidence="5">Catalyzes the phosphorylation of the 3'-hydroxyl group of dephosphocoenzyme A to form coenzyme A.</text>
</comment>
<dbReference type="CDD" id="cd02022">
    <property type="entry name" value="DPCK"/>
    <property type="match status" value="1"/>
</dbReference>
<dbReference type="GO" id="GO:0005524">
    <property type="term" value="F:ATP binding"/>
    <property type="evidence" value="ECO:0007669"/>
    <property type="project" value="UniProtKB-UniRule"/>
</dbReference>
<evidence type="ECO:0000256" key="3">
    <source>
        <dbReference type="ARBA" id="ARBA00022840"/>
    </source>
</evidence>
<dbReference type="SUPFAM" id="SSF52540">
    <property type="entry name" value="P-loop containing nucleoside triphosphate hydrolases"/>
    <property type="match status" value="1"/>
</dbReference>
<dbReference type="EMBL" id="UAPV01000001">
    <property type="protein sequence ID" value="SPT69659.1"/>
    <property type="molecule type" value="Genomic_DNA"/>
</dbReference>
<gene>
    <name evidence="5 7" type="primary">coaE</name>
    <name evidence="7" type="ORF">NCTC13093_01038</name>
</gene>
<accession>A0A2X0V572</accession>
<dbReference type="GO" id="GO:0004140">
    <property type="term" value="F:dephospho-CoA kinase activity"/>
    <property type="evidence" value="ECO:0007669"/>
    <property type="project" value="UniProtKB-UniRule"/>
</dbReference>
<keyword evidence="4 5" id="KW-0173">Coenzyme A biosynthesis</keyword>
<dbReference type="InterPro" id="IPR001977">
    <property type="entry name" value="Depp_CoAkinase"/>
</dbReference>
<dbReference type="OrthoDB" id="9812943at2"/>
<keyword evidence="5" id="KW-0963">Cytoplasm</keyword>
<dbReference type="PANTHER" id="PTHR10695">
    <property type="entry name" value="DEPHOSPHO-COA KINASE-RELATED"/>
    <property type="match status" value="1"/>
</dbReference>
<evidence type="ECO:0000256" key="1">
    <source>
        <dbReference type="ARBA" id="ARBA00009018"/>
    </source>
</evidence>
<dbReference type="Gene3D" id="3.40.50.300">
    <property type="entry name" value="P-loop containing nucleotide triphosphate hydrolases"/>
    <property type="match status" value="1"/>
</dbReference>
<dbReference type="GO" id="GO:0005737">
    <property type="term" value="C:cytoplasm"/>
    <property type="evidence" value="ECO:0007669"/>
    <property type="project" value="UniProtKB-SubCell"/>
</dbReference>
<keyword evidence="5 7" id="KW-0808">Transferase</keyword>
<comment type="subcellular location">
    <subcellularLocation>
        <location evidence="5">Cytoplasm</location>
    </subcellularLocation>
</comment>
<evidence type="ECO:0000256" key="6">
    <source>
        <dbReference type="NCBIfam" id="TIGR00152"/>
    </source>
</evidence>
<proteinExistence type="inferred from homology"/>
<dbReference type="EC" id="2.7.1.24" evidence="5 6"/>
<dbReference type="InterPro" id="IPR027417">
    <property type="entry name" value="P-loop_NTPase"/>
</dbReference>
<comment type="pathway">
    <text evidence="5">Cofactor biosynthesis; coenzyme A biosynthesis; CoA from (R)-pantothenate: step 5/5.</text>
</comment>
<dbReference type="NCBIfam" id="TIGR00152">
    <property type="entry name" value="dephospho-CoA kinase"/>
    <property type="match status" value="1"/>
</dbReference>
<organism evidence="7 8">
    <name type="scientific">Anaerobiospirillum thomasii</name>
    <dbReference type="NCBI Taxonomy" id="179995"/>
    <lineage>
        <taxon>Bacteria</taxon>
        <taxon>Pseudomonadati</taxon>
        <taxon>Pseudomonadota</taxon>
        <taxon>Gammaproteobacteria</taxon>
        <taxon>Aeromonadales</taxon>
        <taxon>Succinivibrionaceae</taxon>
        <taxon>Anaerobiospirillum</taxon>
    </lineage>
</organism>
<dbReference type="GO" id="GO:0015937">
    <property type="term" value="P:coenzyme A biosynthetic process"/>
    <property type="evidence" value="ECO:0007669"/>
    <property type="project" value="UniProtKB-UniRule"/>
</dbReference>
<dbReference type="UniPathway" id="UPA00241">
    <property type="reaction ID" value="UER00356"/>
</dbReference>